<dbReference type="Proteomes" id="UP000325577">
    <property type="component" value="Linkage Group LG11"/>
</dbReference>
<evidence type="ECO:0000313" key="2">
    <source>
        <dbReference type="EMBL" id="KAA8543795.1"/>
    </source>
</evidence>
<name>A0A5J5BKY5_9ASTE</name>
<proteinExistence type="predicted"/>
<evidence type="ECO:0000256" key="1">
    <source>
        <dbReference type="SAM" id="MobiDB-lite"/>
    </source>
</evidence>
<dbReference type="EMBL" id="CM018034">
    <property type="protein sequence ID" value="KAA8543795.1"/>
    <property type="molecule type" value="Genomic_DNA"/>
</dbReference>
<dbReference type="AlphaFoldDB" id="A0A5J5BKY5"/>
<protein>
    <submittedName>
        <fullName evidence="2">Uncharacterized protein</fullName>
    </submittedName>
</protein>
<keyword evidence="3" id="KW-1185">Reference proteome</keyword>
<evidence type="ECO:0000313" key="3">
    <source>
        <dbReference type="Proteomes" id="UP000325577"/>
    </source>
</evidence>
<organism evidence="2 3">
    <name type="scientific">Nyssa sinensis</name>
    <dbReference type="NCBI Taxonomy" id="561372"/>
    <lineage>
        <taxon>Eukaryota</taxon>
        <taxon>Viridiplantae</taxon>
        <taxon>Streptophyta</taxon>
        <taxon>Embryophyta</taxon>
        <taxon>Tracheophyta</taxon>
        <taxon>Spermatophyta</taxon>
        <taxon>Magnoliopsida</taxon>
        <taxon>eudicotyledons</taxon>
        <taxon>Gunneridae</taxon>
        <taxon>Pentapetalae</taxon>
        <taxon>asterids</taxon>
        <taxon>Cornales</taxon>
        <taxon>Nyssaceae</taxon>
        <taxon>Nyssa</taxon>
    </lineage>
</organism>
<feature type="region of interest" description="Disordered" evidence="1">
    <location>
        <begin position="29"/>
        <end position="74"/>
    </location>
</feature>
<sequence length="217" mass="21708">MAAEAEAHSGEEYASGGVAGHLTAFAGVPEVADTNERQSLGPRDAVSESAHLDSKAEVGTGEGNEVGGEPENEAEAEFVAADAASENEAVATSASVAVDEAEWTGAELGGMAEDAGGQADPPEPEHNCVPEAELVVDVGAGAGPEVGAALAHVGDAAGTAGWLVVDVDSNVDKSAGKGHIPDTAGSIVDIVADNTVLELSQQPQLQIEPEYSHSFAD</sequence>
<reference evidence="2 3" key="1">
    <citation type="submission" date="2019-09" db="EMBL/GenBank/DDBJ databases">
        <title>A chromosome-level genome assembly of the Chinese tupelo Nyssa sinensis.</title>
        <authorList>
            <person name="Yang X."/>
            <person name="Kang M."/>
            <person name="Yang Y."/>
            <person name="Xiong H."/>
            <person name="Wang M."/>
            <person name="Zhang Z."/>
            <person name="Wang Z."/>
            <person name="Wu H."/>
            <person name="Ma T."/>
            <person name="Liu J."/>
            <person name="Xi Z."/>
        </authorList>
    </citation>
    <scope>NUCLEOTIDE SEQUENCE [LARGE SCALE GENOMIC DNA]</scope>
    <source>
        <strain evidence="2">J267</strain>
        <tissue evidence="2">Leaf</tissue>
    </source>
</reference>
<gene>
    <name evidence="2" type="ORF">F0562_022028</name>
</gene>
<accession>A0A5J5BKY5</accession>